<keyword evidence="2" id="KW-1185">Reference proteome</keyword>
<protein>
    <submittedName>
        <fullName evidence="1">Uncharacterized protein</fullName>
    </submittedName>
</protein>
<gene>
    <name evidence="1" type="ORF">BZM27_08560</name>
</gene>
<dbReference type="Proteomes" id="UP000294200">
    <property type="component" value="Unassembled WGS sequence"/>
</dbReference>
<dbReference type="AlphaFoldDB" id="A0A4R0XLG1"/>
<organism evidence="1 2">
    <name type="scientific">Paraburkholderia steynii</name>
    <dbReference type="NCBI Taxonomy" id="1245441"/>
    <lineage>
        <taxon>Bacteria</taxon>
        <taxon>Pseudomonadati</taxon>
        <taxon>Pseudomonadota</taxon>
        <taxon>Betaproteobacteria</taxon>
        <taxon>Burkholderiales</taxon>
        <taxon>Burkholderiaceae</taxon>
        <taxon>Paraburkholderia</taxon>
    </lineage>
</organism>
<evidence type="ECO:0000313" key="2">
    <source>
        <dbReference type="Proteomes" id="UP000294200"/>
    </source>
</evidence>
<name>A0A4R0XLG1_9BURK</name>
<proteinExistence type="predicted"/>
<comment type="caution">
    <text evidence="1">The sequence shown here is derived from an EMBL/GenBank/DDBJ whole genome shotgun (WGS) entry which is preliminary data.</text>
</comment>
<reference evidence="1 2" key="1">
    <citation type="submission" date="2017-02" db="EMBL/GenBank/DDBJ databases">
        <title>Paraburkholderia sophoroidis sp. nov. and Paraburkholderia steynii sp. nov. rhizobial symbionts of the fynbos legume Hypocalyptus sophoroides.</title>
        <authorList>
            <person name="Steenkamp E.T."/>
            <person name="Beukes C.W."/>
            <person name="Van Zyl E."/>
            <person name="Avontuur J."/>
            <person name="Chan W.Y."/>
            <person name="Hassen A."/>
            <person name="Palmer M."/>
            <person name="Mthombeni L."/>
            <person name="Phalane F."/>
            <person name="Sereme K."/>
            <person name="Venter S.N."/>
        </authorList>
    </citation>
    <scope>NUCLEOTIDE SEQUENCE [LARGE SCALE GENOMIC DNA]</scope>
    <source>
        <strain evidence="1 2">HC1.1ba</strain>
    </source>
</reference>
<accession>A0A4R0XLG1</accession>
<sequence length="75" mass="8495">MRFDPKNRSRLHLRLLRSGRARVHGNATGFLAKQIAMALRPVRARSLLSAARSTPKLKAILTCDDLRLPPCYLAW</sequence>
<evidence type="ECO:0000313" key="1">
    <source>
        <dbReference type="EMBL" id="TCG08980.1"/>
    </source>
</evidence>
<dbReference type="EMBL" id="MWML01000021">
    <property type="protein sequence ID" value="TCG08980.1"/>
    <property type="molecule type" value="Genomic_DNA"/>
</dbReference>